<keyword evidence="3" id="KW-0456">Lyase</keyword>
<evidence type="ECO:0000256" key="3">
    <source>
        <dbReference type="ARBA" id="ARBA00023239"/>
    </source>
</evidence>
<evidence type="ECO:0000256" key="2">
    <source>
        <dbReference type="ARBA" id="ARBA00022842"/>
    </source>
</evidence>
<dbReference type="RefSeq" id="WP_219481502.1">
    <property type="nucleotide sequence ID" value="NZ_JAHXCT010000004.1"/>
</dbReference>
<organism evidence="5 6">
    <name type="scientific">Hoylesella nanceiensis</name>
    <dbReference type="NCBI Taxonomy" id="425941"/>
    <lineage>
        <taxon>Bacteria</taxon>
        <taxon>Pseudomonadati</taxon>
        <taxon>Bacteroidota</taxon>
        <taxon>Bacteroidia</taxon>
        <taxon>Bacteroidales</taxon>
        <taxon>Prevotellaceae</taxon>
        <taxon>Hoylesella</taxon>
    </lineage>
</organism>
<gene>
    <name evidence="5" type="ORF">KZO38_06720</name>
</gene>
<dbReference type="Pfam" id="PF13378">
    <property type="entry name" value="MR_MLE_C"/>
    <property type="match status" value="1"/>
</dbReference>
<dbReference type="PANTHER" id="PTHR48073:SF2">
    <property type="entry name" value="O-SUCCINYLBENZOATE SYNTHASE"/>
    <property type="match status" value="1"/>
</dbReference>
<dbReference type="InterPro" id="IPR013342">
    <property type="entry name" value="Mandelate_racemase_C"/>
</dbReference>
<keyword evidence="2" id="KW-0460">Magnesium</keyword>
<dbReference type="SFLD" id="SFLDS00001">
    <property type="entry name" value="Enolase"/>
    <property type="match status" value="1"/>
</dbReference>
<evidence type="ECO:0000313" key="5">
    <source>
        <dbReference type="EMBL" id="MBW4769454.1"/>
    </source>
</evidence>
<protein>
    <submittedName>
        <fullName evidence="5">O-succinylbenzoate synthase</fullName>
    </submittedName>
</protein>
<reference evidence="5 6" key="1">
    <citation type="submission" date="2021-07" db="EMBL/GenBank/DDBJ databases">
        <title>Genomic diversity and antimicrobial resistance of Prevotella spp. isolated from chronic lung disease airways.</title>
        <authorList>
            <person name="Webb K.A."/>
            <person name="Olagoke O.S."/>
            <person name="Baird T."/>
            <person name="Neill J."/>
            <person name="Pham A."/>
            <person name="Wells T.J."/>
            <person name="Ramsay K.A."/>
            <person name="Bell S.C."/>
            <person name="Sarovich D.S."/>
            <person name="Price E.P."/>
        </authorList>
    </citation>
    <scope>NUCLEOTIDE SEQUENCE [LARGE SCALE GENOMIC DNA]</scope>
    <source>
        <strain evidence="5 6">SCHI0011.S.12</strain>
    </source>
</reference>
<evidence type="ECO:0000259" key="4">
    <source>
        <dbReference type="SMART" id="SM00922"/>
    </source>
</evidence>
<dbReference type="SFLD" id="SFLDG00180">
    <property type="entry name" value="muconate_cycloisomerase"/>
    <property type="match status" value="1"/>
</dbReference>
<dbReference type="InterPro" id="IPR029065">
    <property type="entry name" value="Enolase_C-like"/>
</dbReference>
<dbReference type="PANTHER" id="PTHR48073">
    <property type="entry name" value="O-SUCCINYLBENZOATE SYNTHASE-RELATED"/>
    <property type="match status" value="1"/>
</dbReference>
<accession>A0ABS6YD22</accession>
<dbReference type="SFLD" id="SFLDF00009">
    <property type="entry name" value="o-succinylbenzoate_synthase"/>
    <property type="match status" value="1"/>
</dbReference>
<dbReference type="EMBL" id="JAHXCT010000004">
    <property type="protein sequence ID" value="MBW4769454.1"/>
    <property type="molecule type" value="Genomic_DNA"/>
</dbReference>
<evidence type="ECO:0000313" key="6">
    <source>
        <dbReference type="Proteomes" id="UP000788426"/>
    </source>
</evidence>
<dbReference type="CDD" id="cd03320">
    <property type="entry name" value="OSBS"/>
    <property type="match status" value="1"/>
</dbReference>
<proteinExistence type="predicted"/>
<keyword evidence="1" id="KW-0479">Metal-binding</keyword>
<comment type="caution">
    <text evidence="5">The sequence shown here is derived from an EMBL/GenBank/DDBJ whole genome shotgun (WGS) entry which is preliminary data.</text>
</comment>
<sequence length="346" mass="39298">MTYSYSLSPYELIFKEPAGTSRGIYKTRKVWFIKLFDADQPQAFGIGECAPLPNLSCDLTDNYESILKAECDYFCREGHLDTERLRHYPSILFGLETAILSLNAVKENVLFDTSFTRSECGIPINGLVWMGSFTEMMQRLERKLDEGFRCIKLKIGAIDFEQELTLLKAIRERYASDVLEIRVDANGAFSWEVVQQRLESLSQFSIHSIEQPIAPGNWQKMAQLCRNTPISIALDEELIGVNDLKSKEMLLQEINPQYIILKPSLHGGIAGSTEWIELAKQKGIKSWITSALESNIGLNVIAQFASYIYPKDQQMPQGLGTGQLYTNNIEMPLAIKKDELWFLKNS</sequence>
<dbReference type="SMART" id="SM00922">
    <property type="entry name" value="MR_MLE"/>
    <property type="match status" value="1"/>
</dbReference>
<keyword evidence="6" id="KW-1185">Reference proteome</keyword>
<evidence type="ECO:0000256" key="1">
    <source>
        <dbReference type="ARBA" id="ARBA00022723"/>
    </source>
</evidence>
<dbReference type="Proteomes" id="UP000788426">
    <property type="component" value="Unassembled WGS sequence"/>
</dbReference>
<feature type="domain" description="Mandelate racemase/muconate lactonizing enzyme C-terminal" evidence="4">
    <location>
        <begin position="134"/>
        <end position="231"/>
    </location>
</feature>
<name>A0ABS6YD22_9BACT</name>
<dbReference type="Pfam" id="PF21508">
    <property type="entry name" value="MenC_N"/>
    <property type="match status" value="1"/>
</dbReference>
<dbReference type="InterPro" id="IPR041338">
    <property type="entry name" value="OSBS_N"/>
</dbReference>